<protein>
    <submittedName>
        <fullName evidence="12">RNA polymerase sigma-54 factor</fullName>
    </submittedName>
</protein>
<dbReference type="EMBL" id="QTLC01000026">
    <property type="protein sequence ID" value="RDY71788.1"/>
    <property type="molecule type" value="Genomic_DNA"/>
</dbReference>
<evidence type="ECO:0000256" key="4">
    <source>
        <dbReference type="ARBA" id="ARBA00022695"/>
    </source>
</evidence>
<dbReference type="AlphaFoldDB" id="A0A3D8VSL9"/>
<dbReference type="NCBIfam" id="TIGR02395">
    <property type="entry name" value="rpoN_sigma"/>
    <property type="match status" value="1"/>
</dbReference>
<dbReference type="GO" id="GO:0003677">
    <property type="term" value="F:DNA binding"/>
    <property type="evidence" value="ECO:0007669"/>
    <property type="project" value="UniProtKB-KW"/>
</dbReference>
<dbReference type="PIRSF" id="PIRSF000774">
    <property type="entry name" value="RpoN"/>
    <property type="match status" value="1"/>
</dbReference>
<dbReference type="PROSITE" id="PS50044">
    <property type="entry name" value="SIGMA54_3"/>
    <property type="match status" value="1"/>
</dbReference>
<dbReference type="Gene3D" id="1.10.10.60">
    <property type="entry name" value="Homeodomain-like"/>
    <property type="match status" value="1"/>
</dbReference>
<dbReference type="GO" id="GO:0016987">
    <property type="term" value="F:sigma factor activity"/>
    <property type="evidence" value="ECO:0007669"/>
    <property type="project" value="UniProtKB-KW"/>
</dbReference>
<feature type="domain" description="RNA polymerase sigma factor 54 DNA-binding" evidence="10">
    <location>
        <begin position="278"/>
        <end position="434"/>
    </location>
</feature>
<dbReference type="GO" id="GO:0006352">
    <property type="term" value="P:DNA-templated transcription initiation"/>
    <property type="evidence" value="ECO:0007669"/>
    <property type="project" value="InterPro"/>
</dbReference>
<keyword evidence="6" id="KW-0731">Sigma factor</keyword>
<keyword evidence="2" id="KW-0240">DNA-directed RNA polymerase</keyword>
<evidence type="ECO:0000256" key="7">
    <source>
        <dbReference type="ARBA" id="ARBA00023125"/>
    </source>
</evidence>
<dbReference type="InterPro" id="IPR007634">
    <property type="entry name" value="RNA_pol_sigma_54_DNA-bd"/>
</dbReference>
<dbReference type="Pfam" id="PF00309">
    <property type="entry name" value="Sigma54_AID"/>
    <property type="match status" value="1"/>
</dbReference>
<dbReference type="InterPro" id="IPR007046">
    <property type="entry name" value="RNA_pol_sigma_54_core-bd"/>
</dbReference>
<dbReference type="Gene3D" id="1.10.10.1330">
    <property type="entry name" value="RNA polymerase sigma-54 factor, core-binding domain"/>
    <property type="match status" value="1"/>
</dbReference>
<dbReference type="PROSITE" id="PS00717">
    <property type="entry name" value="SIGMA54_1"/>
    <property type="match status" value="1"/>
</dbReference>
<proteinExistence type="inferred from homology"/>
<dbReference type="GO" id="GO:0001216">
    <property type="term" value="F:DNA-binding transcription activator activity"/>
    <property type="evidence" value="ECO:0007669"/>
    <property type="project" value="InterPro"/>
</dbReference>
<dbReference type="InterPro" id="IPR038709">
    <property type="entry name" value="RpoN_core-bd_sf"/>
</dbReference>
<evidence type="ECO:0000313" key="12">
    <source>
        <dbReference type="EMBL" id="RDY71788.1"/>
    </source>
</evidence>
<sequence>MKALSKRGVDMKLELTHKQTTGLVMTTQMRQAITMLQWTSAELWEHIQQEIHENPILTLETPTMIPSNRHHREAYHDPIDQIVPDEKSWRDGLVEQAGWLKVDQSLKEALLFLIGNLDERGFCTISEEEASLQTGQSLNTLKRARRLLLQFEPLGVGCMDFKEFLLLQVEKKHPDSSVLSVLIENHLEDLAAQNFKRVACELDIEEALVVEALEVIQSLEPRPLLPDHGPNNIPAMPDLILEKKDGGYVLRDPFSVSGQIKWDEQLVRMYKEGKEAHEYLDGCYKKARWLLQSIEQRQNTILQVAEMIIKHQRNFLNGGSLRPLTLKKLAKKLGVHESTISRTVANKVLQTPKGIYELKSFFVTGYQSADGAEISSQHIKALIGEMIQKENPLKALSDQKMATELKEKHNVKVSRRTVAKYRESLNLPSSSKRRASAREGGSAILLHS</sequence>
<evidence type="ECO:0000256" key="9">
    <source>
        <dbReference type="SAM" id="MobiDB-lite"/>
    </source>
</evidence>
<dbReference type="Proteomes" id="UP000257032">
    <property type="component" value="Unassembled WGS sequence"/>
</dbReference>
<gene>
    <name evidence="12" type="primary">rpoN</name>
    <name evidence="12" type="ORF">DXT76_05545</name>
</gene>
<keyword evidence="5" id="KW-0805">Transcription regulation</keyword>
<comment type="caution">
    <text evidence="12">The sequence shown here is derived from an EMBL/GenBank/DDBJ whole genome shotgun (WGS) entry which is preliminary data.</text>
</comment>
<evidence type="ECO:0000259" key="10">
    <source>
        <dbReference type="Pfam" id="PF04552"/>
    </source>
</evidence>
<keyword evidence="7" id="KW-0238">DNA-binding</keyword>
<evidence type="ECO:0000256" key="5">
    <source>
        <dbReference type="ARBA" id="ARBA00023015"/>
    </source>
</evidence>
<evidence type="ECO:0000259" key="11">
    <source>
        <dbReference type="Pfam" id="PF04963"/>
    </source>
</evidence>
<reference evidence="12 13" key="1">
    <citation type="submission" date="2018-08" db="EMBL/GenBank/DDBJ databases">
        <title>Genome sequence of strict halophilic Halobacillus trueperi SS1 isolated from Lunsu, a salty water body of North West Himalayas.</title>
        <authorList>
            <person name="Gupta S."/>
            <person name="Sharma P."/>
            <person name="Dev K."/>
            <person name="Baumler D."/>
            <person name="Sourirajan A."/>
        </authorList>
    </citation>
    <scope>NUCLEOTIDE SEQUENCE [LARGE SCALE GENOMIC DNA]</scope>
    <source>
        <strain evidence="12 13">SS1</strain>
    </source>
</reference>
<dbReference type="PANTHER" id="PTHR32248">
    <property type="entry name" value="RNA POLYMERASE SIGMA-54 FACTOR"/>
    <property type="match status" value="1"/>
</dbReference>
<evidence type="ECO:0000256" key="2">
    <source>
        <dbReference type="ARBA" id="ARBA00022478"/>
    </source>
</evidence>
<dbReference type="GO" id="GO:0016779">
    <property type="term" value="F:nucleotidyltransferase activity"/>
    <property type="evidence" value="ECO:0007669"/>
    <property type="project" value="UniProtKB-KW"/>
</dbReference>
<dbReference type="Pfam" id="PF04552">
    <property type="entry name" value="Sigma54_DBD"/>
    <property type="match status" value="1"/>
</dbReference>
<dbReference type="InterPro" id="IPR000394">
    <property type="entry name" value="RNA_pol_sigma_54"/>
</dbReference>
<comment type="similarity">
    <text evidence="1">Belongs to the sigma-54 factor family.</text>
</comment>
<accession>A0A3D8VSL9</accession>
<feature type="region of interest" description="Disordered" evidence="9">
    <location>
        <begin position="426"/>
        <end position="448"/>
    </location>
</feature>
<evidence type="ECO:0000256" key="8">
    <source>
        <dbReference type="ARBA" id="ARBA00023163"/>
    </source>
</evidence>
<feature type="domain" description="RNA polymerase sigma factor 54 core-binding" evidence="11">
    <location>
        <begin position="80"/>
        <end position="250"/>
    </location>
</feature>
<dbReference type="GO" id="GO:0000428">
    <property type="term" value="C:DNA-directed RNA polymerase complex"/>
    <property type="evidence" value="ECO:0007669"/>
    <property type="project" value="UniProtKB-KW"/>
</dbReference>
<dbReference type="PRINTS" id="PR00045">
    <property type="entry name" value="SIGMA54FCT"/>
</dbReference>
<dbReference type="PANTHER" id="PTHR32248:SF4">
    <property type="entry name" value="RNA POLYMERASE SIGMA-54 FACTOR"/>
    <property type="match status" value="1"/>
</dbReference>
<keyword evidence="4" id="KW-0548">Nucleotidyltransferase</keyword>
<dbReference type="PROSITE" id="PS00718">
    <property type="entry name" value="SIGMA54_2"/>
    <property type="match status" value="1"/>
</dbReference>
<dbReference type="Pfam" id="PF04963">
    <property type="entry name" value="Sigma54_CBD"/>
    <property type="match status" value="1"/>
</dbReference>
<evidence type="ECO:0000256" key="3">
    <source>
        <dbReference type="ARBA" id="ARBA00022679"/>
    </source>
</evidence>
<organism evidence="12 13">
    <name type="scientific">Halobacillus trueperi</name>
    <dbReference type="NCBI Taxonomy" id="156205"/>
    <lineage>
        <taxon>Bacteria</taxon>
        <taxon>Bacillati</taxon>
        <taxon>Bacillota</taxon>
        <taxon>Bacilli</taxon>
        <taxon>Bacillales</taxon>
        <taxon>Bacillaceae</taxon>
        <taxon>Halobacillus</taxon>
    </lineage>
</organism>
<name>A0A3D8VSL9_9BACI</name>
<evidence type="ECO:0000256" key="6">
    <source>
        <dbReference type="ARBA" id="ARBA00023082"/>
    </source>
</evidence>
<evidence type="ECO:0000256" key="1">
    <source>
        <dbReference type="ARBA" id="ARBA00008798"/>
    </source>
</evidence>
<keyword evidence="3" id="KW-0808">Transferase</keyword>
<keyword evidence="8" id="KW-0804">Transcription</keyword>
<evidence type="ECO:0000313" key="13">
    <source>
        <dbReference type="Proteomes" id="UP000257032"/>
    </source>
</evidence>